<name>R7QHH2_CHOCR</name>
<reference evidence="5" key="1">
    <citation type="journal article" date="2013" name="Proc. Natl. Acad. Sci. U.S.A.">
        <title>Genome structure and metabolic features in the red seaweed Chondrus crispus shed light on evolution of the Archaeplastida.</title>
        <authorList>
            <person name="Collen J."/>
            <person name="Porcel B."/>
            <person name="Carre W."/>
            <person name="Ball S.G."/>
            <person name="Chaparro C."/>
            <person name="Tonon T."/>
            <person name="Barbeyron T."/>
            <person name="Michel G."/>
            <person name="Noel B."/>
            <person name="Valentin K."/>
            <person name="Elias M."/>
            <person name="Artiguenave F."/>
            <person name="Arun A."/>
            <person name="Aury J.M."/>
            <person name="Barbosa-Neto J.F."/>
            <person name="Bothwell J.H."/>
            <person name="Bouget F.Y."/>
            <person name="Brillet L."/>
            <person name="Cabello-Hurtado F."/>
            <person name="Capella-Gutierrez S."/>
            <person name="Charrier B."/>
            <person name="Cladiere L."/>
            <person name="Cock J.M."/>
            <person name="Coelho S.M."/>
            <person name="Colleoni C."/>
            <person name="Czjzek M."/>
            <person name="Da Silva C."/>
            <person name="Delage L."/>
            <person name="Denoeud F."/>
            <person name="Deschamps P."/>
            <person name="Dittami S.M."/>
            <person name="Gabaldon T."/>
            <person name="Gachon C.M."/>
            <person name="Groisillier A."/>
            <person name="Herve C."/>
            <person name="Jabbari K."/>
            <person name="Katinka M."/>
            <person name="Kloareg B."/>
            <person name="Kowalczyk N."/>
            <person name="Labadie K."/>
            <person name="Leblanc C."/>
            <person name="Lopez P.J."/>
            <person name="McLachlan D.H."/>
            <person name="Meslet-Cladiere L."/>
            <person name="Moustafa A."/>
            <person name="Nehr Z."/>
            <person name="Nyvall Collen P."/>
            <person name="Panaud O."/>
            <person name="Partensky F."/>
            <person name="Poulain J."/>
            <person name="Rensing S.A."/>
            <person name="Rousvoal S."/>
            <person name="Samson G."/>
            <person name="Symeonidi A."/>
            <person name="Weissenbach J."/>
            <person name="Zambounis A."/>
            <person name="Wincker P."/>
            <person name="Boyen C."/>
        </authorList>
    </citation>
    <scope>NUCLEOTIDE SEQUENCE [LARGE SCALE GENOMIC DNA]</scope>
    <source>
        <strain evidence="5">cv. Stackhouse</strain>
    </source>
</reference>
<proteinExistence type="inferred from homology"/>
<dbReference type="STRING" id="2769.R7QHH2"/>
<sequence>MSSAHSVVAPLSLLAMSSAFMLAIPACVQPTYAPLSPLFSRPHRRRAPPSSRSLRACVERPPGQGSSSSALLEPHLPDSRPARGYEDVLDCVLKVFCTHCEPNYELPWAMTSQRQSTSSAFVIQGRRILTNAHSVEHYTSVAVKKRYSDTKYPAKVVAIGNECDIAQLHVESEEFWEDLEDQVGMNDTKRAFLQPGPLPQLQDSVLVIGYPSPGNQISVTAGVSSRVEMQNYVHGQGDLLAVQIDAAINPGNSGGPVINENHEVVGACPKSFEPSKRDGSVASSVHNHPD</sequence>
<dbReference type="PANTHER" id="PTHR45980">
    <property type="match status" value="1"/>
</dbReference>
<evidence type="ECO:0000313" key="5">
    <source>
        <dbReference type="Proteomes" id="UP000012073"/>
    </source>
</evidence>
<feature type="region of interest" description="Disordered" evidence="2">
    <location>
        <begin position="38"/>
        <end position="78"/>
    </location>
</feature>
<dbReference type="GO" id="GO:0004252">
    <property type="term" value="F:serine-type endopeptidase activity"/>
    <property type="evidence" value="ECO:0007669"/>
    <property type="project" value="InterPro"/>
</dbReference>
<gene>
    <name evidence="4" type="ORF">CHC_T00005341001</name>
</gene>
<comment type="similarity">
    <text evidence="1">Belongs to the peptidase S1C family.</text>
</comment>
<dbReference type="Pfam" id="PF13365">
    <property type="entry name" value="Trypsin_2"/>
    <property type="match status" value="1"/>
</dbReference>
<evidence type="ECO:0008006" key="6">
    <source>
        <dbReference type="Google" id="ProtNLM"/>
    </source>
</evidence>
<dbReference type="KEGG" id="ccp:CHC_T00005341001"/>
<dbReference type="InterPro" id="IPR001940">
    <property type="entry name" value="Peptidase_S1C"/>
</dbReference>
<dbReference type="Proteomes" id="UP000012073">
    <property type="component" value="Unassembled WGS sequence"/>
</dbReference>
<evidence type="ECO:0000256" key="2">
    <source>
        <dbReference type="SAM" id="MobiDB-lite"/>
    </source>
</evidence>
<protein>
    <recommendedName>
        <fullName evidence="6">Serine protease</fullName>
    </recommendedName>
</protein>
<keyword evidence="5" id="KW-1185">Reference proteome</keyword>
<dbReference type="InterPro" id="IPR009003">
    <property type="entry name" value="Peptidase_S1_PA"/>
</dbReference>
<feature type="chain" id="PRO_5004454700" description="Serine protease" evidence="3">
    <location>
        <begin position="20"/>
        <end position="290"/>
    </location>
</feature>
<dbReference type="SUPFAM" id="SSF50494">
    <property type="entry name" value="Trypsin-like serine proteases"/>
    <property type="match status" value="1"/>
</dbReference>
<organism evidence="4 5">
    <name type="scientific">Chondrus crispus</name>
    <name type="common">Carrageen Irish moss</name>
    <name type="synonym">Polymorpha crispa</name>
    <dbReference type="NCBI Taxonomy" id="2769"/>
    <lineage>
        <taxon>Eukaryota</taxon>
        <taxon>Rhodophyta</taxon>
        <taxon>Florideophyceae</taxon>
        <taxon>Rhodymeniophycidae</taxon>
        <taxon>Gigartinales</taxon>
        <taxon>Gigartinaceae</taxon>
        <taxon>Chondrus</taxon>
    </lineage>
</organism>
<dbReference type="PRINTS" id="PR00834">
    <property type="entry name" value="PROTEASES2C"/>
</dbReference>
<dbReference type="GeneID" id="17324753"/>
<dbReference type="GO" id="GO:0006508">
    <property type="term" value="P:proteolysis"/>
    <property type="evidence" value="ECO:0007669"/>
    <property type="project" value="InterPro"/>
</dbReference>
<feature type="compositionally biased region" description="Polar residues" evidence="2">
    <location>
        <begin position="281"/>
        <end position="290"/>
    </location>
</feature>
<dbReference type="PhylomeDB" id="R7QHH2"/>
<dbReference type="Gramene" id="CDF37218">
    <property type="protein sequence ID" value="CDF37218"/>
    <property type="gene ID" value="CHC_T00005341001"/>
</dbReference>
<dbReference type="RefSeq" id="XP_005717037.1">
    <property type="nucleotide sequence ID" value="XM_005716980.1"/>
</dbReference>
<accession>R7QHH2</accession>
<dbReference type="Gene3D" id="2.40.10.10">
    <property type="entry name" value="Trypsin-like serine proteases"/>
    <property type="match status" value="2"/>
</dbReference>
<feature type="signal peptide" evidence="3">
    <location>
        <begin position="1"/>
        <end position="19"/>
    </location>
</feature>
<evidence type="ECO:0000256" key="3">
    <source>
        <dbReference type="SAM" id="SignalP"/>
    </source>
</evidence>
<evidence type="ECO:0000313" key="4">
    <source>
        <dbReference type="EMBL" id="CDF37218.1"/>
    </source>
</evidence>
<feature type="region of interest" description="Disordered" evidence="2">
    <location>
        <begin position="270"/>
        <end position="290"/>
    </location>
</feature>
<dbReference type="PANTHER" id="PTHR45980:SF18">
    <property type="entry name" value="PROTEASE DO-LIKE 9"/>
    <property type="match status" value="1"/>
</dbReference>
<keyword evidence="3" id="KW-0732">Signal</keyword>
<dbReference type="OrthoDB" id="4217619at2759"/>
<dbReference type="AlphaFoldDB" id="R7QHH2"/>
<evidence type="ECO:0000256" key="1">
    <source>
        <dbReference type="ARBA" id="ARBA00010541"/>
    </source>
</evidence>
<dbReference type="InterPro" id="IPR043504">
    <property type="entry name" value="Peptidase_S1_PA_chymotrypsin"/>
</dbReference>
<dbReference type="EMBL" id="HG001819">
    <property type="protein sequence ID" value="CDF37218.1"/>
    <property type="molecule type" value="Genomic_DNA"/>
</dbReference>